<dbReference type="RefSeq" id="WP_111610401.1">
    <property type="nucleotide sequence ID" value="NZ_QLLK01000002.1"/>
</dbReference>
<dbReference type="GO" id="GO:0005886">
    <property type="term" value="C:plasma membrane"/>
    <property type="evidence" value="ECO:0007669"/>
    <property type="project" value="UniProtKB-SubCell"/>
</dbReference>
<dbReference type="AlphaFoldDB" id="A0A327PSH5"/>
<evidence type="ECO:0000256" key="6">
    <source>
        <dbReference type="SAM" id="Phobius"/>
    </source>
</evidence>
<feature type="transmembrane region" description="Helical" evidence="6">
    <location>
        <begin position="233"/>
        <end position="254"/>
    </location>
</feature>
<protein>
    <submittedName>
        <fullName evidence="7">Putative ion transporter superfamily protein YfcC</fullName>
    </submittedName>
</protein>
<keyword evidence="3 6" id="KW-0812">Transmembrane</keyword>
<evidence type="ECO:0000256" key="5">
    <source>
        <dbReference type="ARBA" id="ARBA00023136"/>
    </source>
</evidence>
<keyword evidence="8" id="KW-1185">Reference proteome</keyword>
<comment type="subcellular location">
    <subcellularLocation>
        <location evidence="1">Cell membrane</location>
        <topology evidence="1">Multi-pass membrane protein</topology>
    </subcellularLocation>
</comment>
<accession>A0A327PSH5</accession>
<comment type="caution">
    <text evidence="7">The sequence shown here is derived from an EMBL/GenBank/DDBJ whole genome shotgun (WGS) entry which is preliminary data.</text>
</comment>
<evidence type="ECO:0000256" key="2">
    <source>
        <dbReference type="ARBA" id="ARBA00022475"/>
    </source>
</evidence>
<keyword evidence="4 6" id="KW-1133">Transmembrane helix</keyword>
<evidence type="ECO:0000256" key="1">
    <source>
        <dbReference type="ARBA" id="ARBA00004651"/>
    </source>
</evidence>
<gene>
    <name evidence="7" type="ORF">LV83_00979</name>
</gene>
<evidence type="ECO:0000256" key="3">
    <source>
        <dbReference type="ARBA" id="ARBA00022692"/>
    </source>
</evidence>
<dbReference type="Proteomes" id="UP000249610">
    <property type="component" value="Unassembled WGS sequence"/>
</dbReference>
<organism evidence="7 8">
    <name type="scientific">Algoriphagus yeomjeoni</name>
    <dbReference type="NCBI Taxonomy" id="291403"/>
    <lineage>
        <taxon>Bacteria</taxon>
        <taxon>Pseudomonadati</taxon>
        <taxon>Bacteroidota</taxon>
        <taxon>Cytophagia</taxon>
        <taxon>Cytophagales</taxon>
        <taxon>Cyclobacteriaceae</taxon>
        <taxon>Algoriphagus</taxon>
    </lineage>
</organism>
<feature type="transmembrane region" description="Helical" evidence="6">
    <location>
        <begin position="70"/>
        <end position="90"/>
    </location>
</feature>
<name>A0A327PSH5_9BACT</name>
<dbReference type="PANTHER" id="PTHR43652:SF6">
    <property type="entry name" value="ARGININE REPRESSOR"/>
    <property type="match status" value="1"/>
</dbReference>
<feature type="transmembrane region" description="Helical" evidence="6">
    <location>
        <begin position="424"/>
        <end position="443"/>
    </location>
</feature>
<feature type="transmembrane region" description="Helical" evidence="6">
    <location>
        <begin position="266"/>
        <end position="283"/>
    </location>
</feature>
<feature type="transmembrane region" description="Helical" evidence="6">
    <location>
        <begin position="193"/>
        <end position="212"/>
    </location>
</feature>
<dbReference type="Pfam" id="PF03606">
    <property type="entry name" value="DcuC"/>
    <property type="match status" value="1"/>
</dbReference>
<feature type="transmembrane region" description="Helical" evidence="6">
    <location>
        <begin position="295"/>
        <end position="314"/>
    </location>
</feature>
<evidence type="ECO:0000256" key="4">
    <source>
        <dbReference type="ARBA" id="ARBA00022989"/>
    </source>
</evidence>
<dbReference type="EMBL" id="QLLK01000002">
    <property type="protein sequence ID" value="RAI94072.1"/>
    <property type="molecule type" value="Genomic_DNA"/>
</dbReference>
<dbReference type="OrthoDB" id="255482at2"/>
<feature type="transmembrane region" description="Helical" evidence="6">
    <location>
        <begin position="388"/>
        <end position="412"/>
    </location>
</feature>
<evidence type="ECO:0000313" key="7">
    <source>
        <dbReference type="EMBL" id="RAI94072.1"/>
    </source>
</evidence>
<dbReference type="InterPro" id="IPR051679">
    <property type="entry name" value="DASS-Related_Transporters"/>
</dbReference>
<proteinExistence type="predicted"/>
<keyword evidence="2" id="KW-1003">Cell membrane</keyword>
<dbReference type="PANTHER" id="PTHR43652">
    <property type="entry name" value="BASIC AMINO ACID ANTIPORTER YFCC-RELATED"/>
    <property type="match status" value="1"/>
</dbReference>
<feature type="transmembrane region" description="Helical" evidence="6">
    <location>
        <begin position="111"/>
        <end position="129"/>
    </location>
</feature>
<reference evidence="7 8" key="1">
    <citation type="submission" date="2018-06" db="EMBL/GenBank/DDBJ databases">
        <title>Genomic Encyclopedia of Archaeal and Bacterial Type Strains, Phase II (KMG-II): from individual species to whole genera.</title>
        <authorList>
            <person name="Goeker M."/>
        </authorList>
    </citation>
    <scope>NUCLEOTIDE SEQUENCE [LARGE SCALE GENOMIC DNA]</scope>
    <source>
        <strain evidence="7 8">DSM 23446</strain>
    </source>
</reference>
<sequence length="444" mass="48422">MRLSFPHPIIILLGFVILAGLSSYFIQSGSYERILDLETGREVIVPGSFDSIEDHNASIYDIALAVPEGIILGADIVVLILLIGGAFYVVEKTGALQEGIEALIYRFRNKQYLLLYFIGFVFAFCGGTIAMQEELIAMAPIFVLLAKKINYDIRSIIALALGSALVGASFSPVNPFGSLLSQTIAELDFQEGFAFRILFWVVAILIWCAYHIKYGKLNNSTSESYEMKPVKISLRHTVILILTFSGIGTMAWGIVYQDWGYNEMSALFFVVGMSCGLVGKLGLNGTARAYTEGFGELIFAGVIVGLARSVYLILQKTAIIDPIIHGLFVPLESLPIQFAAIGLYLSQAIIHIPVPSTSGQAVLTTPLAVPLMDLLGISRQVAVLTYQYAAGLMDLITPTNGGMMAVIAAAGIKYNNWISYLWKSWLLLLGLGLISVLIALFWFS</sequence>
<evidence type="ECO:0000313" key="8">
    <source>
        <dbReference type="Proteomes" id="UP000249610"/>
    </source>
</evidence>
<dbReference type="InterPro" id="IPR018385">
    <property type="entry name" value="C4_dicarb_anaerob_car-like"/>
</dbReference>
<keyword evidence="5 6" id="KW-0472">Membrane</keyword>
<feature type="transmembrane region" description="Helical" evidence="6">
    <location>
        <begin position="7"/>
        <end position="26"/>
    </location>
</feature>